<feature type="domain" description="Peptidoglycan binding-like" evidence="3">
    <location>
        <begin position="45"/>
        <end position="72"/>
    </location>
</feature>
<dbReference type="Gene3D" id="1.10.530.10">
    <property type="match status" value="1"/>
</dbReference>
<dbReference type="Pfam" id="PF00112">
    <property type="entry name" value="Peptidase_C1"/>
    <property type="match status" value="1"/>
</dbReference>
<dbReference type="Pfam" id="PF01471">
    <property type="entry name" value="PG_binding_1"/>
    <property type="match status" value="1"/>
</dbReference>
<organism evidence="4 5">
    <name type="scientific">Panacagrimonas perspica</name>
    <dbReference type="NCBI Taxonomy" id="381431"/>
    <lineage>
        <taxon>Bacteria</taxon>
        <taxon>Pseudomonadati</taxon>
        <taxon>Pseudomonadota</taxon>
        <taxon>Gammaproteobacteria</taxon>
        <taxon>Nevskiales</taxon>
        <taxon>Nevskiaceae</taxon>
        <taxon>Panacagrimonas</taxon>
    </lineage>
</organism>
<dbReference type="InterPro" id="IPR029058">
    <property type="entry name" value="AB_hydrolase_fold"/>
</dbReference>
<dbReference type="InterPro" id="IPR023346">
    <property type="entry name" value="Lysozyme-like_dom_sf"/>
</dbReference>
<feature type="domain" description="Peptidase C1A papain C-terminal" evidence="2">
    <location>
        <begin position="358"/>
        <end position="556"/>
    </location>
</feature>
<protein>
    <submittedName>
        <fullName evidence="4">Chitinase class I</fullName>
    </submittedName>
</protein>
<gene>
    <name evidence="4" type="ORF">DFR24_0174</name>
</gene>
<dbReference type="InterPro" id="IPR036365">
    <property type="entry name" value="PGBD-like_sf"/>
</dbReference>
<dbReference type="SUPFAM" id="SSF53955">
    <property type="entry name" value="Lysozyme-like"/>
    <property type="match status" value="1"/>
</dbReference>
<dbReference type="Proteomes" id="UP000295341">
    <property type="component" value="Unassembled WGS sequence"/>
</dbReference>
<accession>A0A4R7PA92</accession>
<dbReference type="SUPFAM" id="SSF53474">
    <property type="entry name" value="alpha/beta-Hydrolases"/>
    <property type="match status" value="1"/>
</dbReference>
<comment type="caution">
    <text evidence="4">The sequence shown here is derived from an EMBL/GenBank/DDBJ whole genome shotgun (WGS) entry which is preliminary data.</text>
</comment>
<evidence type="ECO:0000259" key="2">
    <source>
        <dbReference type="Pfam" id="PF00112"/>
    </source>
</evidence>
<dbReference type="SUPFAM" id="SSF54001">
    <property type="entry name" value="Cysteine proteinases"/>
    <property type="match status" value="1"/>
</dbReference>
<dbReference type="InterPro" id="IPR000668">
    <property type="entry name" value="Peptidase_C1A_C"/>
</dbReference>
<dbReference type="AlphaFoldDB" id="A0A4R7PA92"/>
<dbReference type="CDD" id="cd02619">
    <property type="entry name" value="Peptidase_C1"/>
    <property type="match status" value="1"/>
</dbReference>
<dbReference type="GO" id="GO:0008234">
    <property type="term" value="F:cysteine-type peptidase activity"/>
    <property type="evidence" value="ECO:0007669"/>
    <property type="project" value="InterPro"/>
</dbReference>
<dbReference type="RefSeq" id="WP_162850954.1">
    <property type="nucleotide sequence ID" value="NZ_MWIN01000023.1"/>
</dbReference>
<dbReference type="Gene3D" id="3.90.70.10">
    <property type="entry name" value="Cysteine proteinases"/>
    <property type="match status" value="1"/>
</dbReference>
<name>A0A4R7PA92_9GAMM</name>
<dbReference type="SUPFAM" id="SSF47090">
    <property type="entry name" value="PGBD-like"/>
    <property type="match status" value="1"/>
</dbReference>
<keyword evidence="5" id="KW-1185">Reference proteome</keyword>
<evidence type="ECO:0000313" key="4">
    <source>
        <dbReference type="EMBL" id="TDU30818.1"/>
    </source>
</evidence>
<evidence type="ECO:0000313" key="5">
    <source>
        <dbReference type="Proteomes" id="UP000295341"/>
    </source>
</evidence>
<sequence length="971" mass="106193">MATTIIVPGAPASAALKAVKAALKRELGADIARFPKCTDPAFGHGPQCVAAVRELQSRRGLVADGVIGPQTLLELGLDRGWPALPPGLGIAVVQQMFPYTRRSNIERYLPYVLAALRAVAPGAKTGRVPAEIVLSALATIRAETEGFIPLTEGRSKYNTEPGQAPFGLYYTKLGKTLGNQSLSDAQNYCGRGFIQLTGRSNYQRFGKLVGVDLLAQFELANSPEVAASLLAEFIAAKADKLLASLRSTPPDFRAARRVVNGGSHGLDRYSEAYGLGMAALDNVAATTPRAGASKRKRAPKTQPAAAKTTHRLRAKPDPLDLRDRPYQPRVSPLPFEYPPPDQLARHLVHYVKRTGLLRHQGSECSCTGFGLACVVNFQRWVLAGAPARKFESVSPRMLYEMSRRYDEYEGEDYEGSSCRGAIRGFHQNGVCSEAHWPYEPSRPTQPVADWAERAREVTLGVYYRVDTKVIADLQAAIVEAGAVFVSTRTHAGWASLPTRTIDAKFKLAKLPTLQWPSAHDGNGHAFALVGFDRDGFILQNSWEADWGANGFARIRYTDWLENAMDAWVLSLGVPGVLPREVNLRRFSDAGDGTASAGSLDARRYTVQMGNDGRVDSFYAGDERLRTLGGQAGELPAAWFAQNTPAGKPWKLVLYAHGGLTSLEDAQRKTATLAPYFLGNGLYPLVLAWKTGGFETHEHILEDAWNKLAREGTPRAGGMGDKLREARDAAVENVARGPVRALWSEMKENARRSAQERHGLDLLARALEDLVKRCPSTLELHLVGHSAGSILLGHLIRRLEKGKELKPTSIHLYAPACTVAFANDIYEPWSDITWLHLLSDRAELADKVSSAYGKSLLFLVANALEADRQTPILGLARSFDRRSNGRWNGLADTLHSLNRLQQEWPLDKNGAHPRIVIHDAPVITRVDAAGQALKTEPPWHGAFDNDVVTLTHVLTQIIGSKPKLPVLDLRNG</sequence>
<feature type="compositionally biased region" description="Basic and acidic residues" evidence="1">
    <location>
        <begin position="314"/>
        <end position="325"/>
    </location>
</feature>
<dbReference type="EMBL" id="SOBT01000008">
    <property type="protein sequence ID" value="TDU30818.1"/>
    <property type="molecule type" value="Genomic_DNA"/>
</dbReference>
<proteinExistence type="predicted"/>
<dbReference type="Gene3D" id="1.10.101.10">
    <property type="entry name" value="PGBD-like superfamily/PGBD"/>
    <property type="match status" value="1"/>
</dbReference>
<evidence type="ECO:0000256" key="1">
    <source>
        <dbReference type="SAM" id="MobiDB-lite"/>
    </source>
</evidence>
<dbReference type="InterPro" id="IPR038765">
    <property type="entry name" value="Papain-like_cys_pep_sf"/>
</dbReference>
<feature type="region of interest" description="Disordered" evidence="1">
    <location>
        <begin position="287"/>
        <end position="325"/>
    </location>
</feature>
<dbReference type="InterPro" id="IPR036366">
    <property type="entry name" value="PGBDSf"/>
</dbReference>
<reference evidence="4 5" key="1">
    <citation type="submission" date="2019-03" db="EMBL/GenBank/DDBJ databases">
        <title>Genomic Encyclopedia of Type Strains, Phase IV (KMG-IV): sequencing the most valuable type-strain genomes for metagenomic binning, comparative biology and taxonomic classification.</title>
        <authorList>
            <person name="Goeker M."/>
        </authorList>
    </citation>
    <scope>NUCLEOTIDE SEQUENCE [LARGE SCALE GENOMIC DNA]</scope>
    <source>
        <strain evidence="4 5">DSM 26377</strain>
    </source>
</reference>
<dbReference type="InterPro" id="IPR002477">
    <property type="entry name" value="Peptidoglycan-bd-like"/>
</dbReference>
<evidence type="ECO:0000259" key="3">
    <source>
        <dbReference type="Pfam" id="PF01471"/>
    </source>
</evidence>
<dbReference type="GO" id="GO:0006508">
    <property type="term" value="P:proteolysis"/>
    <property type="evidence" value="ECO:0007669"/>
    <property type="project" value="InterPro"/>
</dbReference>